<accession>A0A2J7ZFZ4</accession>
<dbReference type="SUPFAM" id="SSF56112">
    <property type="entry name" value="Protein kinase-like (PK-like)"/>
    <property type="match status" value="1"/>
</dbReference>
<dbReference type="InterPro" id="IPR000719">
    <property type="entry name" value="Prot_kinase_dom"/>
</dbReference>
<evidence type="ECO:0000313" key="3">
    <source>
        <dbReference type="Proteomes" id="UP000236333"/>
    </source>
</evidence>
<keyword evidence="2" id="KW-0808">Transferase</keyword>
<reference evidence="2 3" key="1">
    <citation type="journal article" date="2017" name="Mol. Biol. Evol.">
        <title>The 4-celled Tetrabaena socialis nuclear genome reveals the essential components for genetic control of cell number at the origin of multicellularity in the volvocine lineage.</title>
        <authorList>
            <person name="Featherston J."/>
            <person name="Arakaki Y."/>
            <person name="Hanschen E.R."/>
            <person name="Ferris P.J."/>
            <person name="Michod R.E."/>
            <person name="Olson B.J.S.C."/>
            <person name="Nozaki H."/>
            <person name="Durand P.M."/>
        </authorList>
    </citation>
    <scope>NUCLEOTIDE SEQUENCE [LARGE SCALE GENOMIC DNA]</scope>
    <source>
        <strain evidence="2 3">NIES-571</strain>
    </source>
</reference>
<organism evidence="2 3">
    <name type="scientific">Tetrabaena socialis</name>
    <dbReference type="NCBI Taxonomy" id="47790"/>
    <lineage>
        <taxon>Eukaryota</taxon>
        <taxon>Viridiplantae</taxon>
        <taxon>Chlorophyta</taxon>
        <taxon>core chlorophytes</taxon>
        <taxon>Chlorophyceae</taxon>
        <taxon>CS clade</taxon>
        <taxon>Chlamydomonadales</taxon>
        <taxon>Tetrabaenaceae</taxon>
        <taxon>Tetrabaena</taxon>
    </lineage>
</organism>
<dbReference type="EMBL" id="PGGS01003689">
    <property type="protein sequence ID" value="PNG99204.1"/>
    <property type="molecule type" value="Genomic_DNA"/>
</dbReference>
<gene>
    <name evidence="2" type="ORF">TSOC_015022</name>
</gene>
<protein>
    <submittedName>
        <fullName evidence="2">Protein kinase and PP2C-like domain-containing protein</fullName>
    </submittedName>
</protein>
<dbReference type="Proteomes" id="UP000236333">
    <property type="component" value="Unassembled WGS sequence"/>
</dbReference>
<dbReference type="AlphaFoldDB" id="A0A2J7ZFZ4"/>
<dbReference type="GO" id="GO:0004672">
    <property type="term" value="F:protein kinase activity"/>
    <property type="evidence" value="ECO:0007669"/>
    <property type="project" value="InterPro"/>
</dbReference>
<proteinExistence type="predicted"/>
<evidence type="ECO:0000313" key="2">
    <source>
        <dbReference type="EMBL" id="PNG99204.1"/>
    </source>
</evidence>
<feature type="domain" description="Protein kinase" evidence="1">
    <location>
        <begin position="1"/>
        <end position="74"/>
    </location>
</feature>
<dbReference type="PROSITE" id="PS50011">
    <property type="entry name" value="PROTEIN_KINASE_DOM"/>
    <property type="match status" value="1"/>
</dbReference>
<keyword evidence="3" id="KW-1185">Reference proteome</keyword>
<feature type="non-terminal residue" evidence="2">
    <location>
        <position position="74"/>
    </location>
</feature>
<feature type="non-terminal residue" evidence="2">
    <location>
        <position position="1"/>
    </location>
</feature>
<dbReference type="Gene3D" id="1.10.510.10">
    <property type="entry name" value="Transferase(Phosphotransferase) domain 1"/>
    <property type="match status" value="1"/>
</dbReference>
<dbReference type="InterPro" id="IPR001245">
    <property type="entry name" value="Ser-Thr/Tyr_kinase_cat_dom"/>
</dbReference>
<dbReference type="InterPro" id="IPR011009">
    <property type="entry name" value="Kinase-like_dom_sf"/>
</dbReference>
<keyword evidence="2" id="KW-0418">Kinase</keyword>
<evidence type="ECO:0000259" key="1">
    <source>
        <dbReference type="PROSITE" id="PS50011"/>
    </source>
</evidence>
<dbReference type="Pfam" id="PF07714">
    <property type="entry name" value="PK_Tyr_Ser-Thr"/>
    <property type="match status" value="1"/>
</dbReference>
<sequence length="74" mass="8083">FRITSSADLDRFKSELTILSSLNHPAVVPLLGARAMPPDYMLVLPLAGGGNLRNALHERGWRPSWSQLLGMAAQ</sequence>
<dbReference type="GO" id="GO:0005524">
    <property type="term" value="F:ATP binding"/>
    <property type="evidence" value="ECO:0007669"/>
    <property type="project" value="InterPro"/>
</dbReference>
<comment type="caution">
    <text evidence="2">The sequence shown here is derived from an EMBL/GenBank/DDBJ whole genome shotgun (WGS) entry which is preliminary data.</text>
</comment>
<name>A0A2J7ZFZ4_9CHLO</name>
<dbReference type="OrthoDB" id="10264738at2759"/>